<evidence type="ECO:0000256" key="13">
    <source>
        <dbReference type="ARBA" id="ARBA00023136"/>
    </source>
</evidence>
<evidence type="ECO:0000256" key="8">
    <source>
        <dbReference type="ARBA" id="ARBA00022741"/>
    </source>
</evidence>
<dbReference type="InterPro" id="IPR005467">
    <property type="entry name" value="His_kinase_dom"/>
</dbReference>
<dbReference type="PANTHER" id="PTHR45528:SF1">
    <property type="entry name" value="SENSOR HISTIDINE KINASE CPXA"/>
    <property type="match status" value="1"/>
</dbReference>
<dbReference type="CDD" id="cd16922">
    <property type="entry name" value="HATPase_EvgS-ArcB-TorS-like"/>
    <property type="match status" value="1"/>
</dbReference>
<keyword evidence="6" id="KW-0808">Transferase</keyword>
<dbReference type="SMART" id="SM00388">
    <property type="entry name" value="HisKA"/>
    <property type="match status" value="1"/>
</dbReference>
<evidence type="ECO:0000259" key="15">
    <source>
        <dbReference type="PROSITE" id="PS50109"/>
    </source>
</evidence>
<dbReference type="SUPFAM" id="SSF55874">
    <property type="entry name" value="ATPase domain of HSP90 chaperone/DNA topoisomerase II/histidine kinase"/>
    <property type="match status" value="1"/>
</dbReference>
<evidence type="ECO:0000256" key="7">
    <source>
        <dbReference type="ARBA" id="ARBA00022692"/>
    </source>
</evidence>
<evidence type="ECO:0000256" key="2">
    <source>
        <dbReference type="ARBA" id="ARBA00004651"/>
    </source>
</evidence>
<keyword evidence="7 14" id="KW-0812">Transmembrane</keyword>
<evidence type="ECO:0000259" key="16">
    <source>
        <dbReference type="PROSITE" id="PS50885"/>
    </source>
</evidence>
<dbReference type="SMART" id="SM00304">
    <property type="entry name" value="HAMP"/>
    <property type="match status" value="1"/>
</dbReference>
<keyword evidence="4" id="KW-1003">Cell membrane</keyword>
<dbReference type="Gene3D" id="3.30.565.10">
    <property type="entry name" value="Histidine kinase-like ATPase, C-terminal domain"/>
    <property type="match status" value="1"/>
</dbReference>
<dbReference type="CDD" id="cd12912">
    <property type="entry name" value="PDC2_MCP_like"/>
    <property type="match status" value="1"/>
</dbReference>
<feature type="domain" description="Histidine kinase" evidence="15">
    <location>
        <begin position="393"/>
        <end position="615"/>
    </location>
</feature>
<comment type="subcellular location">
    <subcellularLocation>
        <location evidence="2">Cell membrane</location>
        <topology evidence="2">Multi-pass membrane protein</topology>
    </subcellularLocation>
</comment>
<comment type="caution">
    <text evidence="17">The sequence shown here is derived from an EMBL/GenBank/DDBJ whole genome shotgun (WGS) entry which is preliminary data.</text>
</comment>
<keyword evidence="11 14" id="KW-1133">Transmembrane helix</keyword>
<evidence type="ECO:0000313" key="18">
    <source>
        <dbReference type="Proteomes" id="UP001623592"/>
    </source>
</evidence>
<comment type="catalytic activity">
    <reaction evidence="1">
        <text>ATP + protein L-histidine = ADP + protein N-phospho-L-histidine.</text>
        <dbReference type="EC" id="2.7.13.3"/>
    </reaction>
</comment>
<dbReference type="InterPro" id="IPR003660">
    <property type="entry name" value="HAMP_dom"/>
</dbReference>
<dbReference type="SUPFAM" id="SSF158472">
    <property type="entry name" value="HAMP domain-like"/>
    <property type="match status" value="1"/>
</dbReference>
<evidence type="ECO:0000256" key="10">
    <source>
        <dbReference type="ARBA" id="ARBA00022840"/>
    </source>
</evidence>
<dbReference type="InterPro" id="IPR003661">
    <property type="entry name" value="HisK_dim/P_dom"/>
</dbReference>
<proteinExistence type="predicted"/>
<accession>A0ABW8TJ56</accession>
<dbReference type="Pfam" id="PF00512">
    <property type="entry name" value="HisKA"/>
    <property type="match status" value="1"/>
</dbReference>
<keyword evidence="9" id="KW-0418">Kinase</keyword>
<dbReference type="Gene3D" id="1.10.287.130">
    <property type="match status" value="1"/>
</dbReference>
<dbReference type="PROSITE" id="PS50885">
    <property type="entry name" value="HAMP"/>
    <property type="match status" value="1"/>
</dbReference>
<dbReference type="InterPro" id="IPR004358">
    <property type="entry name" value="Sig_transdc_His_kin-like_C"/>
</dbReference>
<dbReference type="InterPro" id="IPR050398">
    <property type="entry name" value="HssS/ArlS-like"/>
</dbReference>
<feature type="transmembrane region" description="Helical" evidence="14">
    <location>
        <begin position="303"/>
        <end position="325"/>
    </location>
</feature>
<evidence type="ECO:0000256" key="5">
    <source>
        <dbReference type="ARBA" id="ARBA00022553"/>
    </source>
</evidence>
<dbReference type="PRINTS" id="PR00344">
    <property type="entry name" value="BCTRLSENSOR"/>
</dbReference>
<name>A0ABW8TJ56_9CLOT</name>
<dbReference type="EC" id="2.7.13.3" evidence="3"/>
<evidence type="ECO:0000313" key="17">
    <source>
        <dbReference type="EMBL" id="MFL0250979.1"/>
    </source>
</evidence>
<dbReference type="Gene3D" id="6.10.340.10">
    <property type="match status" value="1"/>
</dbReference>
<feature type="domain" description="HAMP" evidence="16">
    <location>
        <begin position="326"/>
        <end position="378"/>
    </location>
</feature>
<dbReference type="InterPro" id="IPR036890">
    <property type="entry name" value="HATPase_C_sf"/>
</dbReference>
<dbReference type="SUPFAM" id="SSF47384">
    <property type="entry name" value="Homodimeric domain of signal transducing histidine kinase"/>
    <property type="match status" value="1"/>
</dbReference>
<dbReference type="InterPro" id="IPR033462">
    <property type="entry name" value="Cache_3-Cache_2"/>
</dbReference>
<evidence type="ECO:0000256" key="1">
    <source>
        <dbReference type="ARBA" id="ARBA00000085"/>
    </source>
</evidence>
<dbReference type="Pfam" id="PF02518">
    <property type="entry name" value="HATPase_c"/>
    <property type="match status" value="1"/>
</dbReference>
<evidence type="ECO:0000256" key="4">
    <source>
        <dbReference type="ARBA" id="ARBA00022475"/>
    </source>
</evidence>
<dbReference type="PROSITE" id="PS50109">
    <property type="entry name" value="HIS_KIN"/>
    <property type="match status" value="1"/>
</dbReference>
<dbReference type="CDD" id="cd06225">
    <property type="entry name" value="HAMP"/>
    <property type="match status" value="1"/>
</dbReference>
<dbReference type="PANTHER" id="PTHR45528">
    <property type="entry name" value="SENSOR HISTIDINE KINASE CPXA"/>
    <property type="match status" value="1"/>
</dbReference>
<dbReference type="CDD" id="cd00082">
    <property type="entry name" value="HisKA"/>
    <property type="match status" value="1"/>
</dbReference>
<protein>
    <recommendedName>
        <fullName evidence="3">histidine kinase</fullName>
        <ecNumber evidence="3">2.7.13.3</ecNumber>
    </recommendedName>
</protein>
<keyword evidence="13 14" id="KW-0472">Membrane</keyword>
<keyword evidence="8" id="KW-0547">Nucleotide-binding</keyword>
<keyword evidence="10" id="KW-0067">ATP-binding</keyword>
<dbReference type="Pfam" id="PF17201">
    <property type="entry name" value="Cache_3-Cache_2"/>
    <property type="match status" value="1"/>
</dbReference>
<dbReference type="SUPFAM" id="SSF103190">
    <property type="entry name" value="Sensory domain-like"/>
    <property type="match status" value="1"/>
</dbReference>
<dbReference type="Proteomes" id="UP001623592">
    <property type="component" value="Unassembled WGS sequence"/>
</dbReference>
<evidence type="ECO:0000256" key="6">
    <source>
        <dbReference type="ARBA" id="ARBA00022679"/>
    </source>
</evidence>
<dbReference type="Pfam" id="PF00672">
    <property type="entry name" value="HAMP"/>
    <property type="match status" value="1"/>
</dbReference>
<reference evidence="17 18" key="1">
    <citation type="submission" date="2024-11" db="EMBL/GenBank/DDBJ databases">
        <authorList>
            <person name="Heng Y.C."/>
            <person name="Lim A.C.H."/>
            <person name="Lee J.K.Y."/>
            <person name="Kittelmann S."/>
        </authorList>
    </citation>
    <scope>NUCLEOTIDE SEQUENCE [LARGE SCALE GENOMIC DNA]</scope>
    <source>
        <strain evidence="17 18">WILCCON 0114</strain>
    </source>
</reference>
<gene>
    <name evidence="17" type="ORF">ACJDT4_11150</name>
</gene>
<keyword evidence="12" id="KW-0902">Two-component regulatory system</keyword>
<dbReference type="SMART" id="SM00387">
    <property type="entry name" value="HATPase_c"/>
    <property type="match status" value="1"/>
</dbReference>
<evidence type="ECO:0000256" key="9">
    <source>
        <dbReference type="ARBA" id="ARBA00022777"/>
    </source>
</evidence>
<organism evidence="17 18">
    <name type="scientific">Clostridium neuense</name>
    <dbReference type="NCBI Taxonomy" id="1728934"/>
    <lineage>
        <taxon>Bacteria</taxon>
        <taxon>Bacillati</taxon>
        <taxon>Bacillota</taxon>
        <taxon>Clostridia</taxon>
        <taxon>Eubacteriales</taxon>
        <taxon>Clostridiaceae</taxon>
        <taxon>Clostridium</taxon>
    </lineage>
</organism>
<dbReference type="InterPro" id="IPR029151">
    <property type="entry name" value="Sensor-like_sf"/>
</dbReference>
<sequence length="646" mass="72560">MRIKYKLIISYLVLIIFTISILGVLVALKAHNEFLSEINEKNRRLTESIETTLSVRNELLKEKSYGDSNFASLILSKLDNLKINYNENVKVGEFKLPVLYAGNQRISLNNSIVDELKQSTGTAATIFLLHENKLVRVSSTISEKDKKLIGTYILSSSDIYKKIINDKEYTGDILINGIAYVTRIKPLLDKDKKVIGAIGVGNKILNNYLEKTLSNIKLGKTGYSYIIDSDGKTIIHPFENKRHATRHKHLVRKILSSDNGTIEYTTHNGVKKVAYYEYFAPWRWYIITAVNYDELNSSYKSTFIMSIAAGIVIIIIAGIAAVLIANNFIKPINELKDCIEAAGKGDLTVHCSVDGKDEIAILASSFNNMMAENKSLVEKTLQYDKLKTEFIANMSHELRTPLNIIFSTVQLFDVLIGKGDNLNTDKIRGYTGGIKQNCYRLVRLVNNLIDITKIDSGFMNLNLSNQNIVEVAEEITQSTAEYVQNMSRTIIFDTNEEEKVMAFDAEKLERILLNLISNAVKFTKTGDIIYVALYVEENQVTIAVRDTGIGIPEEKLSQLFKRFKQIDPLLSRSHEGSGIGLTIVKALVELHEGTIKVKSKYGEGTEFVICLPAKVIPEEENVKGNVDFAGESNVQNINIEFSDIYK</sequence>
<dbReference type="Gene3D" id="3.30.450.20">
    <property type="entry name" value="PAS domain"/>
    <property type="match status" value="1"/>
</dbReference>
<evidence type="ECO:0000256" key="3">
    <source>
        <dbReference type="ARBA" id="ARBA00012438"/>
    </source>
</evidence>
<evidence type="ECO:0000256" key="14">
    <source>
        <dbReference type="SAM" id="Phobius"/>
    </source>
</evidence>
<keyword evidence="5" id="KW-0597">Phosphoprotein</keyword>
<feature type="transmembrane region" description="Helical" evidence="14">
    <location>
        <begin position="7"/>
        <end position="28"/>
    </location>
</feature>
<dbReference type="InterPro" id="IPR003594">
    <property type="entry name" value="HATPase_dom"/>
</dbReference>
<dbReference type="EMBL" id="JBJIAA010000008">
    <property type="protein sequence ID" value="MFL0250979.1"/>
    <property type="molecule type" value="Genomic_DNA"/>
</dbReference>
<evidence type="ECO:0000256" key="11">
    <source>
        <dbReference type="ARBA" id="ARBA00022989"/>
    </source>
</evidence>
<evidence type="ECO:0000256" key="12">
    <source>
        <dbReference type="ARBA" id="ARBA00023012"/>
    </source>
</evidence>
<dbReference type="InterPro" id="IPR036097">
    <property type="entry name" value="HisK_dim/P_sf"/>
</dbReference>
<dbReference type="RefSeq" id="WP_406787637.1">
    <property type="nucleotide sequence ID" value="NZ_JBJIAA010000008.1"/>
</dbReference>
<keyword evidence="18" id="KW-1185">Reference proteome</keyword>